<keyword evidence="3" id="KW-1185">Reference proteome</keyword>
<dbReference type="GO" id="GO:0016301">
    <property type="term" value="F:kinase activity"/>
    <property type="evidence" value="ECO:0007669"/>
    <property type="project" value="UniProtKB-KW"/>
</dbReference>
<dbReference type="Gene3D" id="1.10.10.10">
    <property type="entry name" value="Winged helix-like DNA-binding domain superfamily/Winged helix DNA-binding domain"/>
    <property type="match status" value="1"/>
</dbReference>
<dbReference type="PANTHER" id="PTHR18964">
    <property type="entry name" value="ROK (REPRESSOR, ORF, KINASE) FAMILY"/>
    <property type="match status" value="1"/>
</dbReference>
<organism evidence="2 3">
    <name type="scientific">Ruania alba</name>
    <dbReference type="NCBI Taxonomy" id="648782"/>
    <lineage>
        <taxon>Bacteria</taxon>
        <taxon>Bacillati</taxon>
        <taxon>Actinomycetota</taxon>
        <taxon>Actinomycetes</taxon>
        <taxon>Micrococcales</taxon>
        <taxon>Ruaniaceae</taxon>
        <taxon>Ruania</taxon>
    </lineage>
</organism>
<reference evidence="3" key="1">
    <citation type="submission" date="2016-10" db="EMBL/GenBank/DDBJ databases">
        <authorList>
            <person name="Varghese N."/>
            <person name="Submissions S."/>
        </authorList>
    </citation>
    <scope>NUCLEOTIDE SEQUENCE [LARGE SCALE GENOMIC DNA]</scope>
    <source>
        <strain evidence="3">DSM 21368</strain>
    </source>
</reference>
<evidence type="ECO:0000313" key="3">
    <source>
        <dbReference type="Proteomes" id="UP000199220"/>
    </source>
</evidence>
<name>A0A1H5B7H3_9MICO</name>
<accession>A0A1H5B7H3</accession>
<dbReference type="OrthoDB" id="9810372at2"/>
<dbReference type="SUPFAM" id="SSF46785">
    <property type="entry name" value="Winged helix' DNA-binding domain"/>
    <property type="match status" value="1"/>
</dbReference>
<dbReference type="Pfam" id="PF00480">
    <property type="entry name" value="ROK"/>
    <property type="match status" value="1"/>
</dbReference>
<dbReference type="Gene3D" id="3.30.420.40">
    <property type="match status" value="2"/>
</dbReference>
<dbReference type="STRING" id="648782.SAMN04488554_0025"/>
<dbReference type="PANTHER" id="PTHR18964:SF149">
    <property type="entry name" value="BIFUNCTIONAL UDP-N-ACETYLGLUCOSAMINE 2-EPIMERASE_N-ACETYLMANNOSAMINE KINASE"/>
    <property type="match status" value="1"/>
</dbReference>
<dbReference type="InterPro" id="IPR000600">
    <property type="entry name" value="ROK"/>
</dbReference>
<sequence length="418" mass="44497">MRRADKLSYVNQFRAGRPSGPDQEATSGYATTAVLRRANLAAVLAELRYGAGLARSQLATRTGLTTATVTRLTGTLLQKGVLVEDAAVPSGSPGRPLVPVRISGDYVVIAVHIGALSTRLGVVDLLGRVSHTEHSPHRDSSAERELPQIIAAVRALIARIPQTVIGIGVSTGGWVNHQSGRIIEHPTMDWRDVPVTGELEHATGLPTRVAANEFAGVLAERLFGNSPHVENLVYLFVGNVVAMAALSHGRIVQGAHHAAGVVDHLSVGEETAHRCRCGRMDCLNAATSQMAVVADATEAGLLAPHDTDPMDHLLEAADDGNAAAAALLHQRAHRVGRAAARLIELFDPEILVVGGTLDTPTYLTDIWAGVEEALDSRVTRDVQTLVRAPSFGNQEFTVSPAAVLLDDFYRDPVDYIDL</sequence>
<dbReference type="SUPFAM" id="SSF53067">
    <property type="entry name" value="Actin-like ATPase domain"/>
    <property type="match status" value="1"/>
</dbReference>
<dbReference type="AlphaFoldDB" id="A0A1H5B7H3"/>
<protein>
    <submittedName>
        <fullName evidence="2">Sugar kinase of the NBD/HSP70 family, may contain an N-terminal HTH domain</fullName>
    </submittedName>
</protein>
<proteinExistence type="inferred from homology"/>
<keyword evidence="2" id="KW-0808">Transferase</keyword>
<dbReference type="Proteomes" id="UP000199220">
    <property type="component" value="Unassembled WGS sequence"/>
</dbReference>
<evidence type="ECO:0000256" key="1">
    <source>
        <dbReference type="ARBA" id="ARBA00006479"/>
    </source>
</evidence>
<keyword evidence="2" id="KW-0418">Kinase</keyword>
<dbReference type="InterPro" id="IPR036388">
    <property type="entry name" value="WH-like_DNA-bd_sf"/>
</dbReference>
<dbReference type="InterPro" id="IPR043129">
    <property type="entry name" value="ATPase_NBD"/>
</dbReference>
<gene>
    <name evidence="2" type="ORF">SAMN04488554_0025</name>
</gene>
<evidence type="ECO:0000313" key="2">
    <source>
        <dbReference type="EMBL" id="SED50181.1"/>
    </source>
</evidence>
<dbReference type="InterPro" id="IPR036390">
    <property type="entry name" value="WH_DNA-bd_sf"/>
</dbReference>
<comment type="similarity">
    <text evidence="1">Belongs to the ROK (NagC/XylR) family.</text>
</comment>
<dbReference type="EMBL" id="FNTX01000001">
    <property type="protein sequence ID" value="SED50181.1"/>
    <property type="molecule type" value="Genomic_DNA"/>
</dbReference>